<gene>
    <name evidence="1" type="ORF">OFUS_LOCUS11265</name>
</gene>
<comment type="caution">
    <text evidence="1">The sequence shown here is derived from an EMBL/GenBank/DDBJ whole genome shotgun (WGS) entry which is preliminary data.</text>
</comment>
<organism evidence="1 2">
    <name type="scientific">Owenia fusiformis</name>
    <name type="common">Polychaete worm</name>
    <dbReference type="NCBI Taxonomy" id="6347"/>
    <lineage>
        <taxon>Eukaryota</taxon>
        <taxon>Metazoa</taxon>
        <taxon>Spiralia</taxon>
        <taxon>Lophotrochozoa</taxon>
        <taxon>Annelida</taxon>
        <taxon>Polychaeta</taxon>
        <taxon>Sedentaria</taxon>
        <taxon>Canalipalpata</taxon>
        <taxon>Sabellida</taxon>
        <taxon>Oweniida</taxon>
        <taxon>Oweniidae</taxon>
        <taxon>Owenia</taxon>
    </lineage>
</organism>
<protein>
    <submittedName>
        <fullName evidence="1">Uncharacterized protein</fullName>
    </submittedName>
</protein>
<name>A0A8J1T5I0_OWEFU</name>
<proteinExistence type="predicted"/>
<keyword evidence="2" id="KW-1185">Reference proteome</keyword>
<dbReference type="AlphaFoldDB" id="A0A8J1T5I0"/>
<sequence length="230" mass="25435">MDVVDSVKMYTKDVPGMDYFWQGFRSCDAEILNGDTTPTDGPTCDNLMTYMNESMMAIGQQLGSICDVSAATCNPNCKEYIAQIRREDGCLGNAGMIALMKVHTSTVPMMDSFWRAYHSCDGELGKLETLGNLQVSAPRCENLWTYMNQSLEGIGERITTDSCDVMGEACYPKCKEMIQEIKRDDGCLGNSDLVMVMKIVAAGEPNMPYFWNAFESCDAEIAMDNAIVGM</sequence>
<accession>A0A8J1T5I0</accession>
<evidence type="ECO:0000313" key="1">
    <source>
        <dbReference type="EMBL" id="CAH1785164.1"/>
    </source>
</evidence>
<dbReference type="Proteomes" id="UP000749559">
    <property type="component" value="Unassembled WGS sequence"/>
</dbReference>
<reference evidence="1" key="1">
    <citation type="submission" date="2022-03" db="EMBL/GenBank/DDBJ databases">
        <authorList>
            <person name="Martin C."/>
        </authorList>
    </citation>
    <scope>NUCLEOTIDE SEQUENCE</scope>
</reference>
<evidence type="ECO:0000313" key="2">
    <source>
        <dbReference type="Proteomes" id="UP000749559"/>
    </source>
</evidence>
<dbReference type="EMBL" id="CAIIXF020000005">
    <property type="protein sequence ID" value="CAH1785164.1"/>
    <property type="molecule type" value="Genomic_DNA"/>
</dbReference>